<gene>
    <name evidence="2" type="ORF">M3P05_20205</name>
</gene>
<dbReference type="EMBL" id="JAMFLX010000066">
    <property type="protein sequence ID" value="MCL6272247.1"/>
    <property type="molecule type" value="Genomic_DNA"/>
</dbReference>
<evidence type="ECO:0000313" key="2">
    <source>
        <dbReference type="EMBL" id="MCL6272247.1"/>
    </source>
</evidence>
<dbReference type="InterPro" id="IPR007111">
    <property type="entry name" value="NACHT_NTPase"/>
</dbReference>
<accession>A0ABT0PLI6</accession>
<reference evidence="2 3" key="1">
    <citation type="submission" date="2022-05" db="EMBL/GenBank/DDBJ databases">
        <authorList>
            <person name="Park J.-S."/>
        </authorList>
    </citation>
    <scope>NUCLEOTIDE SEQUENCE [LARGE SCALE GENOMIC DNA]</scope>
    <source>
        <strain evidence="2 3">2012CJ34-2</strain>
    </source>
</reference>
<dbReference type="Gene3D" id="3.40.50.300">
    <property type="entry name" value="P-loop containing nucleotide triphosphate hydrolases"/>
    <property type="match status" value="1"/>
</dbReference>
<evidence type="ECO:0000313" key="3">
    <source>
        <dbReference type="Proteomes" id="UP001203338"/>
    </source>
</evidence>
<dbReference type="SUPFAM" id="SSF52540">
    <property type="entry name" value="P-loop containing nucleoside triphosphate hydrolases"/>
    <property type="match status" value="1"/>
</dbReference>
<dbReference type="RefSeq" id="WP_249701936.1">
    <property type="nucleotide sequence ID" value="NZ_JAMFLX010000066.1"/>
</dbReference>
<dbReference type="InterPro" id="IPR027417">
    <property type="entry name" value="P-loop_NTPase"/>
</dbReference>
<comment type="caution">
    <text evidence="2">The sequence shown here is derived from an EMBL/GenBank/DDBJ whole genome shotgun (WGS) entry which is preliminary data.</text>
</comment>
<sequence length="950" mass="108844">MQALHANQHQHQGFFVSSVLEVLGRIESYLESFKQNKNANDARKLGEAICRVILINSDNQSTKELCKATKFQVLIDSLSKKNLSENENHLKKIKADLNTLQTLGNIESHDNNVGLNDNDLESIEESIKNLFRNVFDNKEYIDIDEKIPVSIYKYINKSVTENEDWRCDKIISIVYPNRDIEKVREEKDFQFYTLPDVNNKKLGFVFLGRNISFSSSLSKLFKDSEIKIKGLISLTFLFPKEISKTTGKEVKNRKNNILKKCSPYEKDFPNVDFTHEFIEDYIWNHCLTNSLKESSNVTTEPYFIDQWLYKDNTEKLSLIFLDEIASHTSSDDKPIHILLGDGGVGKTTFCEQVVQKLDQQLAKGSKKKALLLSSFDLPEEISGADESIDSIQSLYRILQDDPDTTLNSHNLALNISSGNILIIIDGLDEIESKLKEKFNLDAFIDSVIELNDTYLNCSVIITSRENNSEKFDRNKVNVYQLKGFDECLIKKYLKVRYNHKSKHSGKGYDNKVLDYISTLSLDSDKKVTPLIMRLLCELVESQAGSSVTQEISKSNYFKDDNPLDQVIHQIINRDIIKQDIDISCDDYFDILKDIVFDYSCNISKTDLDELLKYSHLGADEQNTKEFTNFYVSPLFQRVGNNFRIKHDSLEFWIKARYISHKINTTTRENSKGVLKIISRDCYKGGSLVKEIASTSKPDRHEYFRSAIQDILDDLEESKVNMQLSRKTISSMLYLAMSSEIRTKENYSKILLALFGKNDGQRIKYLSIYGDFFPLDFKDFTVLNGYFSGYSNLGKSSIPEGKAVFIDCEFKDIDTSNFGKNSITDVNFDNCILPDNIKSIINTGVQNKQERIDNIKSDLKKIFKVGFKQNSFVWKSDQLYKQQCASLKHKIILSKYLDILKTEGFLNRESAKGAAGNGYRLNNNSENEVKDFITQGILGENISNLIETISV</sequence>
<dbReference type="Pfam" id="PF05729">
    <property type="entry name" value="NACHT"/>
    <property type="match status" value="1"/>
</dbReference>
<evidence type="ECO:0000259" key="1">
    <source>
        <dbReference type="Pfam" id="PF05729"/>
    </source>
</evidence>
<dbReference type="Proteomes" id="UP001203338">
    <property type="component" value="Unassembled WGS sequence"/>
</dbReference>
<name>A0ABT0PLI6_9GAMM</name>
<proteinExistence type="predicted"/>
<protein>
    <submittedName>
        <fullName evidence="2">NACHT domain-containing protein</fullName>
    </submittedName>
</protein>
<keyword evidence="3" id="KW-1185">Reference proteome</keyword>
<feature type="domain" description="NACHT" evidence="1">
    <location>
        <begin position="337"/>
        <end position="494"/>
    </location>
</feature>
<organism evidence="2 3">
    <name type="scientific">Parendozoicomonas callyspongiae</name>
    <dbReference type="NCBI Taxonomy" id="2942213"/>
    <lineage>
        <taxon>Bacteria</taxon>
        <taxon>Pseudomonadati</taxon>
        <taxon>Pseudomonadota</taxon>
        <taxon>Gammaproteobacteria</taxon>
        <taxon>Oceanospirillales</taxon>
        <taxon>Endozoicomonadaceae</taxon>
        <taxon>Parendozoicomonas</taxon>
    </lineage>
</organism>